<dbReference type="InterPro" id="IPR020845">
    <property type="entry name" value="AMP-binding_CS"/>
</dbReference>
<dbReference type="Pfam" id="PF13193">
    <property type="entry name" value="AMP-binding_C"/>
    <property type="match status" value="1"/>
</dbReference>
<feature type="domain" description="AMP-binding enzyme C-terminal" evidence="2">
    <location>
        <begin position="482"/>
        <end position="556"/>
    </location>
</feature>
<evidence type="ECO:0000313" key="3">
    <source>
        <dbReference type="EMBL" id="MFC6715042.1"/>
    </source>
</evidence>
<dbReference type="PANTHER" id="PTHR43767:SF10">
    <property type="entry name" value="SURFACTIN SYNTHASE SUBUNIT 1"/>
    <property type="match status" value="1"/>
</dbReference>
<dbReference type="InterPro" id="IPR025110">
    <property type="entry name" value="AMP-bd_C"/>
</dbReference>
<evidence type="ECO:0000313" key="4">
    <source>
        <dbReference type="Proteomes" id="UP001596356"/>
    </source>
</evidence>
<dbReference type="InterPro" id="IPR000873">
    <property type="entry name" value="AMP-dep_synth/lig_dom"/>
</dbReference>
<dbReference type="Gene3D" id="3.40.50.12780">
    <property type="entry name" value="N-terminal domain of ligase-like"/>
    <property type="match status" value="1"/>
</dbReference>
<comment type="caution">
    <text evidence="3">The sequence shown here is derived from an EMBL/GenBank/DDBJ whole genome shotgun (WGS) entry which is preliminary data.</text>
</comment>
<dbReference type="InterPro" id="IPR042099">
    <property type="entry name" value="ANL_N_sf"/>
</dbReference>
<dbReference type="PANTHER" id="PTHR43767">
    <property type="entry name" value="LONG-CHAIN-FATTY-ACID--COA LIGASE"/>
    <property type="match status" value="1"/>
</dbReference>
<dbReference type="Proteomes" id="UP001596356">
    <property type="component" value="Unassembled WGS sequence"/>
</dbReference>
<dbReference type="InterPro" id="IPR045851">
    <property type="entry name" value="AMP-bd_C_sf"/>
</dbReference>
<sequence>MTATPLPPDYDSAVEQIRALQSANWPPQVPHDPTGLPGLTGITDYLWHWAQHTPKAPAVSFYGLTWDYRTLADHALRWAGWLQGAGIEPGARVGVLAGNCPQFTAIMLGTLAAGCVHVPINPMFKGHELVHELTDAGVEVLVAEEPLLALVRSVVDGTPVRRVLRLAPGAPLVAAGLPLPGVLTAPIPDAAELEWHAAVADSAPLDPQPADPDALAALNYTGGTTGMPKGCEHTQGDMVYTAVTITAAQGHRVGQERSASIIFVPIFWIAGEDFGILAPLVNGGQVHLLRRWDVSLVLDLIERDRATTMLGTVDNYVELLEQAGGRDLSSLHTALAMSFVLKLTPQIRQQWREATGHVIREASYGMTETHTGDTITLGFQDDDRDLTAEPVFCGLPVPGTDILIVDDALAPVPVGTAGQIIVRSPSLLKGYFGRPEETAEALHDGWLHTGDTGRLDEWGALHYLGRNKEMIKVNGMSVFPSEVESILRLHPQVATLAVVPMPDPDRGQRPLAFVELLPDARLTAEELSAWARDNMAPYKVPVIELVSGLPMTATGKVKKGELFERARERAHQP</sequence>
<feature type="domain" description="AMP-dependent synthetase/ligase" evidence="1">
    <location>
        <begin position="47"/>
        <end position="432"/>
    </location>
</feature>
<evidence type="ECO:0000259" key="2">
    <source>
        <dbReference type="Pfam" id="PF13193"/>
    </source>
</evidence>
<dbReference type="RefSeq" id="WP_377823855.1">
    <property type="nucleotide sequence ID" value="NZ_JBHSWJ010000002.1"/>
</dbReference>
<keyword evidence="4" id="KW-1185">Reference proteome</keyword>
<accession>A0ABW2AV83</accession>
<organism evidence="3 4">
    <name type="scientific">Branchiibius cervicis</name>
    <dbReference type="NCBI Taxonomy" id="908252"/>
    <lineage>
        <taxon>Bacteria</taxon>
        <taxon>Bacillati</taxon>
        <taxon>Actinomycetota</taxon>
        <taxon>Actinomycetes</taxon>
        <taxon>Micrococcales</taxon>
        <taxon>Dermacoccaceae</taxon>
        <taxon>Branchiibius</taxon>
    </lineage>
</organism>
<dbReference type="PROSITE" id="PS00455">
    <property type="entry name" value="AMP_BINDING"/>
    <property type="match status" value="1"/>
</dbReference>
<name>A0ABW2AV83_9MICO</name>
<dbReference type="Pfam" id="PF00501">
    <property type="entry name" value="AMP-binding"/>
    <property type="match status" value="1"/>
</dbReference>
<gene>
    <name evidence="3" type="ORF">ACFQBT_15015</name>
</gene>
<reference evidence="4" key="1">
    <citation type="journal article" date="2019" name="Int. J. Syst. Evol. Microbiol.">
        <title>The Global Catalogue of Microorganisms (GCM) 10K type strain sequencing project: providing services to taxonomists for standard genome sequencing and annotation.</title>
        <authorList>
            <consortium name="The Broad Institute Genomics Platform"/>
            <consortium name="The Broad Institute Genome Sequencing Center for Infectious Disease"/>
            <person name="Wu L."/>
            <person name="Ma J."/>
        </authorList>
    </citation>
    <scope>NUCLEOTIDE SEQUENCE [LARGE SCALE GENOMIC DNA]</scope>
    <source>
        <strain evidence="4">NBRC 106593</strain>
    </source>
</reference>
<protein>
    <submittedName>
        <fullName evidence="3">AMP-binding protein</fullName>
    </submittedName>
</protein>
<evidence type="ECO:0000259" key="1">
    <source>
        <dbReference type="Pfam" id="PF00501"/>
    </source>
</evidence>
<dbReference type="EMBL" id="JBHSWJ010000002">
    <property type="protein sequence ID" value="MFC6715042.1"/>
    <property type="molecule type" value="Genomic_DNA"/>
</dbReference>
<dbReference type="InterPro" id="IPR050237">
    <property type="entry name" value="ATP-dep_AMP-bd_enzyme"/>
</dbReference>
<dbReference type="Gene3D" id="3.30.300.30">
    <property type="match status" value="1"/>
</dbReference>
<proteinExistence type="predicted"/>
<dbReference type="SUPFAM" id="SSF56801">
    <property type="entry name" value="Acetyl-CoA synthetase-like"/>
    <property type="match status" value="1"/>
</dbReference>